<dbReference type="InterPro" id="IPR036864">
    <property type="entry name" value="Zn2-C6_fun-type_DNA-bd_sf"/>
</dbReference>
<dbReference type="Pfam" id="PF00172">
    <property type="entry name" value="Zn_clus"/>
    <property type="match status" value="1"/>
</dbReference>
<evidence type="ECO:0000313" key="5">
    <source>
        <dbReference type="Proteomes" id="UP000011096"/>
    </source>
</evidence>
<proteinExistence type="predicted"/>
<accession>A0A7J6IHE4</accession>
<sequence>MEPHAASANPPARRQRKKVSAACQRCRRQKLKCDVQRPCTLCVRAEVECVNEDTDRWRIQGPQLTRNRPRRPDGDKDDTASLRRTKRSRRTVTGENDTAEPASPASPEAVIIAASRTASSPLEDDGPYIGADSPVPQVTPVERSRRSWPSNSAAMTFMDEAFQRQDATTPGEADTSAFAANQWSARSIATSSSRAENGVPLRPSPHTPGLCQSRLHRSKRSSDAERALVMTLPNKQVAKLLIDNYFDKIHWCFLIFFQDEFKERFENLFSSISRDDGIKGASIGFVSLVLGASIQHHCKNRYYPY</sequence>
<dbReference type="GeneID" id="43606356"/>
<keyword evidence="1" id="KW-0539">Nucleus</keyword>
<feature type="domain" description="Zn(2)-C6 fungal-type" evidence="3">
    <location>
        <begin position="22"/>
        <end position="51"/>
    </location>
</feature>
<dbReference type="GO" id="GO:0000981">
    <property type="term" value="F:DNA-binding transcription factor activity, RNA polymerase II-specific"/>
    <property type="evidence" value="ECO:0007669"/>
    <property type="project" value="InterPro"/>
</dbReference>
<dbReference type="RefSeq" id="XP_031880949.1">
    <property type="nucleotide sequence ID" value="XM_032022161.1"/>
</dbReference>
<dbReference type="CDD" id="cd12148">
    <property type="entry name" value="fungal_TF_MHR"/>
    <property type="match status" value="1"/>
</dbReference>
<protein>
    <submittedName>
        <fullName evidence="4">Multidrug resistance regulator 1</fullName>
    </submittedName>
</protein>
<dbReference type="PROSITE" id="PS00463">
    <property type="entry name" value="ZN2_CY6_FUNGAL_1"/>
    <property type="match status" value="1"/>
</dbReference>
<dbReference type="CDD" id="cd00067">
    <property type="entry name" value="GAL4"/>
    <property type="match status" value="1"/>
</dbReference>
<reference evidence="4 5" key="1">
    <citation type="submission" date="2012-08" db="EMBL/GenBank/DDBJ databases">
        <authorList>
            <person name="Gan P.H.P."/>
            <person name="Ikeda K."/>
            <person name="Irieda H."/>
            <person name="Narusaka M."/>
            <person name="O'Connell R.J."/>
            <person name="Narusaka Y."/>
            <person name="Takano Y."/>
            <person name="Kubo Y."/>
            <person name="Shirasu K."/>
        </authorList>
    </citation>
    <scope>NUCLEOTIDE SEQUENCE [LARGE SCALE GENOMIC DNA]</scope>
    <source>
        <strain evidence="4 5">Nara gc5</strain>
    </source>
</reference>
<dbReference type="InterPro" id="IPR050987">
    <property type="entry name" value="AtrR-like"/>
</dbReference>
<evidence type="ECO:0000313" key="4">
    <source>
        <dbReference type="EMBL" id="KAF4475986.1"/>
    </source>
</evidence>
<dbReference type="InterPro" id="IPR001138">
    <property type="entry name" value="Zn2Cys6_DnaBD"/>
</dbReference>
<dbReference type="PANTHER" id="PTHR46910:SF17">
    <property type="entry name" value="SCFA-RELATED"/>
    <property type="match status" value="1"/>
</dbReference>
<feature type="region of interest" description="Disordered" evidence="2">
    <location>
        <begin position="60"/>
        <end position="151"/>
    </location>
</feature>
<feature type="region of interest" description="Disordered" evidence="2">
    <location>
        <begin position="189"/>
        <end position="213"/>
    </location>
</feature>
<evidence type="ECO:0000256" key="1">
    <source>
        <dbReference type="ARBA" id="ARBA00023242"/>
    </source>
</evidence>
<dbReference type="GO" id="GO:0008270">
    <property type="term" value="F:zinc ion binding"/>
    <property type="evidence" value="ECO:0007669"/>
    <property type="project" value="InterPro"/>
</dbReference>
<evidence type="ECO:0000259" key="3">
    <source>
        <dbReference type="PROSITE" id="PS50048"/>
    </source>
</evidence>
<evidence type="ECO:0000256" key="2">
    <source>
        <dbReference type="SAM" id="MobiDB-lite"/>
    </source>
</evidence>
<dbReference type="Gene3D" id="4.10.240.10">
    <property type="entry name" value="Zn(2)-C6 fungal-type DNA-binding domain"/>
    <property type="match status" value="1"/>
</dbReference>
<dbReference type="SMART" id="SM00066">
    <property type="entry name" value="GAL4"/>
    <property type="match status" value="1"/>
</dbReference>
<dbReference type="PROSITE" id="PS50048">
    <property type="entry name" value="ZN2_CY6_FUNGAL_2"/>
    <property type="match status" value="1"/>
</dbReference>
<dbReference type="AlphaFoldDB" id="A0A7J6IHE4"/>
<feature type="region of interest" description="Disordered" evidence="2">
    <location>
        <begin position="1"/>
        <end position="21"/>
    </location>
</feature>
<reference evidence="4 5" key="2">
    <citation type="submission" date="2020-04" db="EMBL/GenBank/DDBJ databases">
        <title>Genome sequencing and assembly of multiple isolates from the Colletotrichum gloeosporioides species complex.</title>
        <authorList>
            <person name="Gan P."/>
            <person name="Shirasu K."/>
        </authorList>
    </citation>
    <scope>NUCLEOTIDE SEQUENCE [LARGE SCALE GENOMIC DNA]</scope>
    <source>
        <strain evidence="4 5">Nara gc5</strain>
    </source>
</reference>
<dbReference type="InParanoid" id="A0A7J6IHE4"/>
<keyword evidence="5" id="KW-1185">Reference proteome</keyword>
<organism evidence="4 5">
    <name type="scientific">Colletotrichum fructicola (strain Nara gc5)</name>
    <name type="common">Anthracnose fungus</name>
    <name type="synonym">Colletotrichum gloeosporioides (strain Nara gc5)</name>
    <dbReference type="NCBI Taxonomy" id="1213859"/>
    <lineage>
        <taxon>Eukaryota</taxon>
        <taxon>Fungi</taxon>
        <taxon>Dikarya</taxon>
        <taxon>Ascomycota</taxon>
        <taxon>Pezizomycotina</taxon>
        <taxon>Sordariomycetes</taxon>
        <taxon>Hypocreomycetidae</taxon>
        <taxon>Glomerellales</taxon>
        <taxon>Glomerellaceae</taxon>
        <taxon>Colletotrichum</taxon>
        <taxon>Colletotrichum gloeosporioides species complex</taxon>
    </lineage>
</organism>
<dbReference type="Proteomes" id="UP000011096">
    <property type="component" value="Unassembled WGS sequence"/>
</dbReference>
<dbReference type="SUPFAM" id="SSF57701">
    <property type="entry name" value="Zn2/Cys6 DNA-binding domain"/>
    <property type="match status" value="1"/>
</dbReference>
<name>A0A7J6IHE4_COLFN</name>
<dbReference type="EMBL" id="ANPB02000009">
    <property type="protein sequence ID" value="KAF4475986.1"/>
    <property type="molecule type" value="Genomic_DNA"/>
</dbReference>
<dbReference type="PANTHER" id="PTHR46910">
    <property type="entry name" value="TRANSCRIPTION FACTOR PDR1"/>
    <property type="match status" value="1"/>
</dbReference>
<feature type="compositionally biased region" description="Low complexity" evidence="2">
    <location>
        <begin position="99"/>
        <end position="115"/>
    </location>
</feature>
<gene>
    <name evidence="4" type="primary">MRR1</name>
    <name evidence="4" type="ORF">CGGC5_v015228</name>
</gene>
<feature type="compositionally biased region" description="Basic and acidic residues" evidence="2">
    <location>
        <begin position="70"/>
        <end position="81"/>
    </location>
</feature>
<comment type="caution">
    <text evidence="4">The sequence shown here is derived from an EMBL/GenBank/DDBJ whole genome shotgun (WGS) entry which is preliminary data.</text>
</comment>
<dbReference type="OrthoDB" id="3266505at2759"/>